<evidence type="ECO:0000256" key="9">
    <source>
        <dbReference type="ARBA" id="ARBA00041087"/>
    </source>
</evidence>
<dbReference type="OMA" id="NPSYNHA"/>
<keyword evidence="6" id="KW-0969">Cilium</keyword>
<dbReference type="STRING" id="885580.ENSFDAP00000000526"/>
<evidence type="ECO:0000256" key="3">
    <source>
        <dbReference type="ARBA" id="ARBA00022490"/>
    </source>
</evidence>
<organism evidence="12 13">
    <name type="scientific">Fukomys damarensis</name>
    <name type="common">Damaraland mole rat</name>
    <name type="synonym">Cryptomys damarensis</name>
    <dbReference type="NCBI Taxonomy" id="885580"/>
    <lineage>
        <taxon>Eukaryota</taxon>
        <taxon>Metazoa</taxon>
        <taxon>Chordata</taxon>
        <taxon>Craniata</taxon>
        <taxon>Vertebrata</taxon>
        <taxon>Euteleostomi</taxon>
        <taxon>Mammalia</taxon>
        <taxon>Eutheria</taxon>
        <taxon>Euarchontoglires</taxon>
        <taxon>Glires</taxon>
        <taxon>Rodentia</taxon>
        <taxon>Hystricomorpha</taxon>
        <taxon>Bathyergidae</taxon>
        <taxon>Fukomys</taxon>
    </lineage>
</organism>
<gene>
    <name evidence="12" type="ORF">H920_07692</name>
</gene>
<dbReference type="Pfam" id="PF05914">
    <property type="entry name" value="RIB43A"/>
    <property type="match status" value="1"/>
</dbReference>
<evidence type="ECO:0000256" key="5">
    <source>
        <dbReference type="ARBA" id="ARBA00023054"/>
    </source>
</evidence>
<sequence length="241" mass="28245">MQCFLGEDLDRASFLRMQQQQFRYNLERQQQEQQQVKDEEKHADMLRDQLHQAIDIQAAQMARLEEYCHIAMMSARANANKAQAAKLAEQKRHEHQRQQKAKRSDIQKQITSKPLTENPQVAQHPTAPHRVLPYRQKGMTSQQQADIRRAQEAQRHLKEAQHQVEQALDTQWASQTIYLAQAALELEEQERELCAEFQRGLGSFNEQLAKDQKAQQNYLNAIIYTNQPTAQYYLQFNTSSR</sequence>
<evidence type="ECO:0000256" key="2">
    <source>
        <dbReference type="ARBA" id="ARBA00006875"/>
    </source>
</evidence>
<name>A0A091DIK0_FUKDA</name>
<evidence type="ECO:0000256" key="8">
    <source>
        <dbReference type="ARBA" id="ARBA00023273"/>
    </source>
</evidence>
<evidence type="ECO:0000313" key="13">
    <source>
        <dbReference type="Proteomes" id="UP000028990"/>
    </source>
</evidence>
<protein>
    <recommendedName>
        <fullName evidence="9">RIB43A-like with coiled-coils protein 1</fullName>
    </recommendedName>
</protein>
<dbReference type="PANTHER" id="PTHR14517">
    <property type="entry name" value="RIB43A-RELATED"/>
    <property type="match status" value="1"/>
</dbReference>
<evidence type="ECO:0000256" key="10">
    <source>
        <dbReference type="ARBA" id="ARBA00046435"/>
    </source>
</evidence>
<comment type="subunit">
    <text evidence="10">Microtubule inner protein component of sperm flagellar doublet microtubules.</text>
</comment>
<keyword evidence="13" id="KW-1185">Reference proteome</keyword>
<feature type="region of interest" description="Disordered" evidence="11">
    <location>
        <begin position="82"/>
        <end position="126"/>
    </location>
</feature>
<evidence type="ECO:0000313" key="12">
    <source>
        <dbReference type="EMBL" id="KFO30907.1"/>
    </source>
</evidence>
<comment type="similarity">
    <text evidence="2">Belongs to the RIB43A family.</text>
</comment>
<comment type="subcellular location">
    <subcellularLocation>
        <location evidence="1">Cytoplasm</location>
        <location evidence="1">Cytoskeleton</location>
        <location evidence="1">Flagellum axoneme</location>
    </subcellularLocation>
</comment>
<dbReference type="AlphaFoldDB" id="A0A091DIK0"/>
<dbReference type="eggNOG" id="ENOG502QWST">
    <property type="taxonomic scope" value="Eukaryota"/>
</dbReference>
<keyword evidence="5" id="KW-0175">Coiled coil</keyword>
<evidence type="ECO:0000256" key="4">
    <source>
        <dbReference type="ARBA" id="ARBA00022846"/>
    </source>
</evidence>
<dbReference type="Proteomes" id="UP000028990">
    <property type="component" value="Unassembled WGS sequence"/>
</dbReference>
<evidence type="ECO:0000256" key="7">
    <source>
        <dbReference type="ARBA" id="ARBA00023212"/>
    </source>
</evidence>
<proteinExistence type="inferred from homology"/>
<keyword evidence="7" id="KW-0206">Cytoskeleton</keyword>
<keyword evidence="8" id="KW-0966">Cell projection</keyword>
<evidence type="ECO:0000256" key="11">
    <source>
        <dbReference type="SAM" id="MobiDB-lite"/>
    </source>
</evidence>
<keyword evidence="3" id="KW-0963">Cytoplasm</keyword>
<dbReference type="PANTHER" id="PTHR14517:SF11">
    <property type="entry name" value="RIB43A-LIKE WITH COILED-COILS PROTEIN 1"/>
    <property type="match status" value="1"/>
</dbReference>
<dbReference type="OrthoDB" id="429119at2759"/>
<dbReference type="EMBL" id="KN122354">
    <property type="protein sequence ID" value="KFO30907.1"/>
    <property type="molecule type" value="Genomic_DNA"/>
</dbReference>
<feature type="compositionally biased region" description="Polar residues" evidence="11">
    <location>
        <begin position="107"/>
        <end position="123"/>
    </location>
</feature>
<evidence type="ECO:0000256" key="6">
    <source>
        <dbReference type="ARBA" id="ARBA00023069"/>
    </source>
</evidence>
<dbReference type="InterPro" id="IPR008805">
    <property type="entry name" value="RIB43A"/>
</dbReference>
<reference evidence="12 13" key="1">
    <citation type="submission" date="2013-11" db="EMBL/GenBank/DDBJ databases">
        <title>The Damaraland mole rat (Fukomys damarensis) genome and evolution of African mole rats.</title>
        <authorList>
            <person name="Gladyshev V.N."/>
            <person name="Fang X."/>
        </authorList>
    </citation>
    <scope>NUCLEOTIDE SEQUENCE [LARGE SCALE GENOMIC DNA]</scope>
    <source>
        <tissue evidence="12">Liver</tissue>
    </source>
</reference>
<keyword evidence="4" id="KW-0282">Flagellum</keyword>
<accession>A0A091DIK0</accession>
<evidence type="ECO:0000256" key="1">
    <source>
        <dbReference type="ARBA" id="ARBA00004611"/>
    </source>
</evidence>